<feature type="compositionally biased region" description="Basic and acidic residues" evidence="1">
    <location>
        <begin position="39"/>
        <end position="58"/>
    </location>
</feature>
<organism evidence="2 3">
    <name type="scientific">Stylosanthes scabra</name>
    <dbReference type="NCBI Taxonomy" id="79078"/>
    <lineage>
        <taxon>Eukaryota</taxon>
        <taxon>Viridiplantae</taxon>
        <taxon>Streptophyta</taxon>
        <taxon>Embryophyta</taxon>
        <taxon>Tracheophyta</taxon>
        <taxon>Spermatophyta</taxon>
        <taxon>Magnoliopsida</taxon>
        <taxon>eudicotyledons</taxon>
        <taxon>Gunneridae</taxon>
        <taxon>Pentapetalae</taxon>
        <taxon>rosids</taxon>
        <taxon>fabids</taxon>
        <taxon>Fabales</taxon>
        <taxon>Fabaceae</taxon>
        <taxon>Papilionoideae</taxon>
        <taxon>50 kb inversion clade</taxon>
        <taxon>dalbergioids sensu lato</taxon>
        <taxon>Dalbergieae</taxon>
        <taxon>Pterocarpus clade</taxon>
        <taxon>Stylosanthes</taxon>
    </lineage>
</organism>
<gene>
    <name evidence="2" type="ORF">PIB30_028054</name>
</gene>
<proteinExistence type="predicted"/>
<comment type="caution">
    <text evidence="2">The sequence shown here is derived from an EMBL/GenBank/DDBJ whole genome shotgun (WGS) entry which is preliminary data.</text>
</comment>
<reference evidence="2 3" key="1">
    <citation type="journal article" date="2023" name="Plants (Basel)">
        <title>Bridging the Gap: Combining Genomics and Transcriptomics Approaches to Understand Stylosanthes scabra, an Orphan Legume from the Brazilian Caatinga.</title>
        <authorList>
            <person name="Ferreira-Neto J.R.C."/>
            <person name="da Silva M.D."/>
            <person name="Binneck E."/>
            <person name="de Melo N.F."/>
            <person name="da Silva R.H."/>
            <person name="de Melo A.L.T.M."/>
            <person name="Pandolfi V."/>
            <person name="Bustamante F.O."/>
            <person name="Brasileiro-Vidal A.C."/>
            <person name="Benko-Iseppon A.M."/>
        </authorList>
    </citation>
    <scope>NUCLEOTIDE SEQUENCE [LARGE SCALE GENOMIC DNA]</scope>
    <source>
        <tissue evidence="2">Leaves</tissue>
    </source>
</reference>
<accession>A0ABU6RB53</accession>
<evidence type="ECO:0000313" key="3">
    <source>
        <dbReference type="Proteomes" id="UP001341840"/>
    </source>
</evidence>
<protein>
    <submittedName>
        <fullName evidence="2">Uncharacterized protein</fullName>
    </submittedName>
</protein>
<dbReference type="Proteomes" id="UP001341840">
    <property type="component" value="Unassembled WGS sequence"/>
</dbReference>
<feature type="non-terminal residue" evidence="2">
    <location>
        <position position="1"/>
    </location>
</feature>
<keyword evidence="3" id="KW-1185">Reference proteome</keyword>
<name>A0ABU6RB53_9FABA</name>
<evidence type="ECO:0000256" key="1">
    <source>
        <dbReference type="SAM" id="MobiDB-lite"/>
    </source>
</evidence>
<evidence type="ECO:0000313" key="2">
    <source>
        <dbReference type="EMBL" id="MED6121226.1"/>
    </source>
</evidence>
<sequence length="58" mass="6856">YHLRDDVDKEKRIEESMGYSLIFPHQLDISSTTSRPKRQRDLPHGDDHSDHPRPRSCV</sequence>
<dbReference type="EMBL" id="JASCZI010030318">
    <property type="protein sequence ID" value="MED6121226.1"/>
    <property type="molecule type" value="Genomic_DNA"/>
</dbReference>
<feature type="region of interest" description="Disordered" evidence="1">
    <location>
        <begin position="25"/>
        <end position="58"/>
    </location>
</feature>